<dbReference type="Pfam" id="PF16998">
    <property type="entry name" value="17kDa_Anti_2"/>
    <property type="match status" value="1"/>
</dbReference>
<evidence type="ECO:0000313" key="4">
    <source>
        <dbReference type="Proteomes" id="UP000078272"/>
    </source>
</evidence>
<protein>
    <recommendedName>
        <fullName evidence="2">Surface antigen domain-containing protein</fullName>
    </recommendedName>
</protein>
<feature type="region of interest" description="Disordered" evidence="1">
    <location>
        <begin position="37"/>
        <end position="87"/>
    </location>
</feature>
<accession>A0A175RC53</accession>
<evidence type="ECO:0000259" key="2">
    <source>
        <dbReference type="Pfam" id="PF16998"/>
    </source>
</evidence>
<dbReference type="PATRIC" id="fig|401562.3.peg.4144"/>
<proteinExistence type="predicted"/>
<organism evidence="3 4">
    <name type="scientific">Aureimonas ureilytica</name>
    <dbReference type="NCBI Taxonomy" id="401562"/>
    <lineage>
        <taxon>Bacteria</taxon>
        <taxon>Pseudomonadati</taxon>
        <taxon>Pseudomonadota</taxon>
        <taxon>Alphaproteobacteria</taxon>
        <taxon>Hyphomicrobiales</taxon>
        <taxon>Aurantimonadaceae</taxon>
        <taxon>Aureimonas</taxon>
    </lineage>
</organism>
<evidence type="ECO:0000313" key="3">
    <source>
        <dbReference type="EMBL" id="KTQ97667.1"/>
    </source>
</evidence>
<gene>
    <name evidence="3" type="ORF">NS226_03135</name>
</gene>
<comment type="caution">
    <text evidence="3">The sequence shown here is derived from an EMBL/GenBank/DDBJ whole genome shotgun (WGS) entry which is preliminary data.</text>
</comment>
<reference evidence="3 4" key="1">
    <citation type="journal article" date="2016" name="Front. Microbiol.">
        <title>Genomic Resource of Rice Seed Associated Bacteria.</title>
        <authorList>
            <person name="Midha S."/>
            <person name="Bansal K."/>
            <person name="Sharma S."/>
            <person name="Kumar N."/>
            <person name="Patil P.P."/>
            <person name="Chaudhry V."/>
            <person name="Patil P.B."/>
        </authorList>
    </citation>
    <scope>NUCLEOTIDE SEQUENCE [LARGE SCALE GENOMIC DNA]</scope>
    <source>
        <strain evidence="3 4">NS226</strain>
    </source>
</reference>
<dbReference type="STRING" id="401562.NS365_12025"/>
<dbReference type="InterPro" id="IPR032635">
    <property type="entry name" value="Anti_2"/>
</dbReference>
<dbReference type="EMBL" id="LDPZ01000006">
    <property type="protein sequence ID" value="KTQ97667.1"/>
    <property type="molecule type" value="Genomic_DNA"/>
</dbReference>
<dbReference type="Proteomes" id="UP000078272">
    <property type="component" value="Unassembled WGS sequence"/>
</dbReference>
<sequence length="140" mass="14757">MHGIRKALVATCLATVLSGCTVISGVALEDAAKVDHSIQTSSVKPLPPPSPETDSDGRTVRNAVSSANLERSESEPLAWSNTDTGASGTITGIQETRAGDQICRSFKTSRQRFDGVAVYKGEACTRGSGEWTLTRFNEGA</sequence>
<evidence type="ECO:0000256" key="1">
    <source>
        <dbReference type="SAM" id="MobiDB-lite"/>
    </source>
</evidence>
<feature type="domain" description="Surface antigen" evidence="2">
    <location>
        <begin position="29"/>
        <end position="137"/>
    </location>
</feature>
<name>A0A175RC53_9HYPH</name>
<dbReference type="PROSITE" id="PS51257">
    <property type="entry name" value="PROKAR_LIPOPROTEIN"/>
    <property type="match status" value="1"/>
</dbReference>
<dbReference type="AlphaFoldDB" id="A0A175RC53"/>